<dbReference type="InterPro" id="IPR004839">
    <property type="entry name" value="Aminotransferase_I/II_large"/>
</dbReference>
<dbReference type="Gene3D" id="3.40.640.10">
    <property type="entry name" value="Type I PLP-dependent aspartate aminotransferase-like (Major domain)"/>
    <property type="match status" value="1"/>
</dbReference>
<accession>X1EM33</accession>
<proteinExistence type="predicted"/>
<protein>
    <recommendedName>
        <fullName evidence="1">Aminotransferase class I/classII large domain-containing protein</fullName>
    </recommendedName>
</protein>
<reference evidence="2" key="1">
    <citation type="journal article" date="2014" name="Front. Microbiol.">
        <title>High frequency of phylogenetically diverse reductive dehalogenase-homologous genes in deep subseafloor sedimentary metagenomes.</title>
        <authorList>
            <person name="Kawai M."/>
            <person name="Futagami T."/>
            <person name="Toyoda A."/>
            <person name="Takaki Y."/>
            <person name="Nishi S."/>
            <person name="Hori S."/>
            <person name="Arai W."/>
            <person name="Tsubouchi T."/>
            <person name="Morono Y."/>
            <person name="Uchiyama I."/>
            <person name="Ito T."/>
            <person name="Fujiyama A."/>
            <person name="Inagaki F."/>
            <person name="Takami H."/>
        </authorList>
    </citation>
    <scope>NUCLEOTIDE SEQUENCE</scope>
    <source>
        <strain evidence="2">Expedition CK06-06</strain>
    </source>
</reference>
<dbReference type="Pfam" id="PF00155">
    <property type="entry name" value="Aminotran_1_2"/>
    <property type="match status" value="1"/>
</dbReference>
<dbReference type="EMBL" id="BARU01006555">
    <property type="protein sequence ID" value="GAH33632.1"/>
    <property type="molecule type" value="Genomic_DNA"/>
</dbReference>
<evidence type="ECO:0000259" key="1">
    <source>
        <dbReference type="Pfam" id="PF00155"/>
    </source>
</evidence>
<dbReference type="InterPro" id="IPR015421">
    <property type="entry name" value="PyrdxlP-dep_Trfase_major"/>
</dbReference>
<dbReference type="InterPro" id="IPR015422">
    <property type="entry name" value="PyrdxlP-dep_Trfase_small"/>
</dbReference>
<dbReference type="CDD" id="cd00609">
    <property type="entry name" value="AAT_like"/>
    <property type="match status" value="1"/>
</dbReference>
<comment type="caution">
    <text evidence="2">The sequence shown here is derived from an EMBL/GenBank/DDBJ whole genome shotgun (WGS) entry which is preliminary data.</text>
</comment>
<organism evidence="2">
    <name type="scientific">marine sediment metagenome</name>
    <dbReference type="NCBI Taxonomy" id="412755"/>
    <lineage>
        <taxon>unclassified sequences</taxon>
        <taxon>metagenomes</taxon>
        <taxon>ecological metagenomes</taxon>
    </lineage>
</organism>
<sequence length="395" mass="44425">MPISEKVRESMAEGSWIRRMFEEGAVLKQRYGEENIFDLSLGNPVMEPPTEFHQELKKLAEHPLPGMHRYMSNAGYAETRTAVAEQLSLETGIKFTTNDIVMTCGAAGALNVVLKTILNQGDEVIIFAPYFVEYLNYVDNHGGVPRILPADEQFMPKLDVLEANIDAKTKAVIINSPNNPTGAVYKEDLLHQLGGILHKKEAQYGTQIFLISDEAYRKIIYDGLKYPSPLRHHRQSIIVTSHSKDLALPGERIGYIAIHPDCSRRDELVDGFIFCNRILGYVNAPALMQRLVRHLQSITVSIAEYQRKRDFLYNHLTNVGYSVVKPQGAFYMFPKSPLEDDVAFVRELQQLKVLTVPGRGFGAPGYFRIAYCVDDQTLEGSAVGFRKAAQKFGLI</sequence>
<dbReference type="GO" id="GO:0030170">
    <property type="term" value="F:pyridoxal phosphate binding"/>
    <property type="evidence" value="ECO:0007669"/>
    <property type="project" value="InterPro"/>
</dbReference>
<gene>
    <name evidence="2" type="ORF">S03H2_12893</name>
</gene>
<dbReference type="PANTHER" id="PTHR42691:SF1">
    <property type="entry name" value="ASPARTATE AMINOTRANSFERASE YHDR-RELATED"/>
    <property type="match status" value="1"/>
</dbReference>
<dbReference type="PRINTS" id="PR00753">
    <property type="entry name" value="ACCSYNTHASE"/>
</dbReference>
<dbReference type="Gene3D" id="3.90.1150.10">
    <property type="entry name" value="Aspartate Aminotransferase, domain 1"/>
    <property type="match status" value="2"/>
</dbReference>
<dbReference type="PANTHER" id="PTHR42691">
    <property type="entry name" value="ASPARTATE AMINOTRANSFERASE YHDR-RELATED"/>
    <property type="match status" value="1"/>
</dbReference>
<feature type="domain" description="Aminotransferase class I/classII large" evidence="1">
    <location>
        <begin position="35"/>
        <end position="379"/>
    </location>
</feature>
<evidence type="ECO:0000313" key="2">
    <source>
        <dbReference type="EMBL" id="GAH33632.1"/>
    </source>
</evidence>
<dbReference type="NCBIfam" id="NF005305">
    <property type="entry name" value="PRK06836.1"/>
    <property type="match status" value="1"/>
</dbReference>
<name>X1EM33_9ZZZZ</name>
<dbReference type="InterPro" id="IPR015424">
    <property type="entry name" value="PyrdxlP-dep_Trfase"/>
</dbReference>
<dbReference type="AlphaFoldDB" id="X1EM33"/>
<dbReference type="SUPFAM" id="SSF53383">
    <property type="entry name" value="PLP-dependent transferases"/>
    <property type="match status" value="1"/>
</dbReference>